<evidence type="ECO:0000313" key="1">
    <source>
        <dbReference type="EMBL" id="TMN23047.1"/>
    </source>
</evidence>
<dbReference type="RefSeq" id="WP_138603939.1">
    <property type="nucleotide sequence ID" value="NZ_VCIA01000001.1"/>
</dbReference>
<name>A0A5S3QMT4_9BACI</name>
<dbReference type="Proteomes" id="UP000306980">
    <property type="component" value="Unassembled WGS sequence"/>
</dbReference>
<dbReference type="EMBL" id="VCIA01000001">
    <property type="protein sequence ID" value="TMN23047.1"/>
    <property type="molecule type" value="Genomic_DNA"/>
</dbReference>
<sequence length="188" mass="21674">MLKVVQLSILIPFIFMVGCSGLSKYDDNEAAAIVKGQEITVGDLRFLYPDDTALDYLESAIEVELVKQEVKEMDLDISSNLSDEKNRNEFKKLPPKNTKKDEGGKQIRKFAKAQAKKLDMTPEDFQREYANKINERNAYINTYLEEKLGDAEADVNDENWIEEFGEEYHNLLEKLVDENEDEIEILID</sequence>
<comment type="caution">
    <text evidence="1">The sequence shown here is derived from an EMBL/GenBank/DDBJ whole genome shotgun (WGS) entry which is preliminary data.</text>
</comment>
<organism evidence="1 2">
    <name type="scientific">Lentibacillus cibarius</name>
    <dbReference type="NCBI Taxonomy" id="2583219"/>
    <lineage>
        <taxon>Bacteria</taxon>
        <taxon>Bacillati</taxon>
        <taxon>Bacillota</taxon>
        <taxon>Bacilli</taxon>
        <taxon>Bacillales</taxon>
        <taxon>Bacillaceae</taxon>
        <taxon>Lentibacillus</taxon>
    </lineage>
</organism>
<proteinExistence type="predicted"/>
<gene>
    <name evidence="1" type="ORF">FFL34_13860</name>
</gene>
<protein>
    <submittedName>
        <fullName evidence="1">Uncharacterized protein</fullName>
    </submittedName>
</protein>
<dbReference type="PROSITE" id="PS51257">
    <property type="entry name" value="PROKAR_LIPOPROTEIN"/>
    <property type="match status" value="1"/>
</dbReference>
<dbReference type="OrthoDB" id="2438315at2"/>
<reference evidence="1 2" key="1">
    <citation type="submission" date="2019-05" db="EMBL/GenBank/DDBJ databases">
        <title>Genomic analysis of Lentibacillus sp. NKC220-2.</title>
        <authorList>
            <person name="Oh Y.J."/>
        </authorList>
    </citation>
    <scope>NUCLEOTIDE SEQUENCE [LARGE SCALE GENOMIC DNA]</scope>
    <source>
        <strain evidence="1 2">NKC220-2</strain>
    </source>
</reference>
<evidence type="ECO:0000313" key="2">
    <source>
        <dbReference type="Proteomes" id="UP000306980"/>
    </source>
</evidence>
<dbReference type="AlphaFoldDB" id="A0A5S3QMT4"/>
<accession>A0A5S3QMT4</accession>